<reference evidence="1" key="1">
    <citation type="submission" date="2022-11" db="EMBL/GenBank/DDBJ databases">
        <title>Genome Sequence of Boeremia exigua.</title>
        <authorList>
            <person name="Buettner E."/>
        </authorList>
    </citation>
    <scope>NUCLEOTIDE SEQUENCE</scope>
    <source>
        <strain evidence="1">CU02</strain>
    </source>
</reference>
<sequence length="139" mass="15297">MVNAALVTILFTVVSNCLAAPPAHKIRGVNLGSLFIIEPWMSSNTWKSMGCGDTKSEWDCVASLGQEQADAIFQKHWSTFITSNDFDKMRAYGLNTVRIPIGHWVVEDTVAPDEHWPRGGMPYLDTIVGLAASRNISAM</sequence>
<keyword evidence="2" id="KW-1185">Reference proteome</keyword>
<comment type="caution">
    <text evidence="1">The sequence shown here is derived from an EMBL/GenBank/DDBJ whole genome shotgun (WGS) entry which is preliminary data.</text>
</comment>
<organism evidence="1 2">
    <name type="scientific">Boeremia exigua</name>
    <dbReference type="NCBI Taxonomy" id="749465"/>
    <lineage>
        <taxon>Eukaryota</taxon>
        <taxon>Fungi</taxon>
        <taxon>Dikarya</taxon>
        <taxon>Ascomycota</taxon>
        <taxon>Pezizomycotina</taxon>
        <taxon>Dothideomycetes</taxon>
        <taxon>Pleosporomycetidae</taxon>
        <taxon>Pleosporales</taxon>
        <taxon>Pleosporineae</taxon>
        <taxon>Didymellaceae</taxon>
        <taxon>Boeremia</taxon>
    </lineage>
</organism>
<gene>
    <name evidence="1" type="ORF">OPT61_g9262</name>
</gene>
<proteinExistence type="predicted"/>
<name>A0ACC2HVV4_9PLEO</name>
<evidence type="ECO:0000313" key="1">
    <source>
        <dbReference type="EMBL" id="KAJ8106858.1"/>
    </source>
</evidence>
<protein>
    <submittedName>
        <fullName evidence="1">Uncharacterized protein</fullName>
    </submittedName>
</protein>
<dbReference type="EMBL" id="JAPHNI010001061">
    <property type="protein sequence ID" value="KAJ8106858.1"/>
    <property type="molecule type" value="Genomic_DNA"/>
</dbReference>
<evidence type="ECO:0000313" key="2">
    <source>
        <dbReference type="Proteomes" id="UP001153331"/>
    </source>
</evidence>
<dbReference type="Proteomes" id="UP001153331">
    <property type="component" value="Unassembled WGS sequence"/>
</dbReference>
<accession>A0ACC2HVV4</accession>